<dbReference type="InterPro" id="IPR012347">
    <property type="entry name" value="Ferritin-like"/>
</dbReference>
<reference evidence="5 6" key="1">
    <citation type="submission" date="2016-05" db="EMBL/GenBank/DDBJ databases">
        <title>Microbial solvent formation.</title>
        <authorList>
            <person name="Poehlein A."/>
            <person name="Montoya Solano J.D."/>
            <person name="Flitsch S."/>
            <person name="Krabben P."/>
            <person name="Duerre P."/>
            <person name="Daniel R."/>
        </authorList>
    </citation>
    <scope>NUCLEOTIDE SEQUENCE [LARGE SCALE GENOMIC DNA]</scope>
    <source>
        <strain evidence="5 6">DSM 53</strain>
    </source>
</reference>
<dbReference type="Gene3D" id="1.20.1260.10">
    <property type="match status" value="1"/>
</dbReference>
<reference evidence="4" key="3">
    <citation type="journal article" date="2022" name="Nat. Biotechnol.">
        <title>Carbon-negative production of acetone and isopropanol by gas fermentation at industrial pilot scale.</title>
        <authorList>
            <person name="Liew F.E."/>
            <person name="Nogle R."/>
            <person name="Abdalla T."/>
            <person name="Rasor B.J."/>
            <person name="Canter C."/>
            <person name="Jensen R.O."/>
            <person name="Wang L."/>
            <person name="Strutz J."/>
            <person name="Chirania P."/>
            <person name="De Tissera S."/>
            <person name="Mueller A.P."/>
            <person name="Ruan Z."/>
            <person name="Gao A."/>
            <person name="Tran L."/>
            <person name="Engle N.L."/>
            <person name="Bromley J.C."/>
            <person name="Daniell J."/>
            <person name="Conrado R."/>
            <person name="Tschaplinski T.J."/>
            <person name="Giannone R.J."/>
            <person name="Hettich R.L."/>
            <person name="Karim A.S."/>
            <person name="Simpson S.D."/>
            <person name="Brown S.D."/>
            <person name="Leang C."/>
            <person name="Jewett M.C."/>
            <person name="Kopke M."/>
        </authorList>
    </citation>
    <scope>NUCLEOTIDE SEQUENCE</scope>
    <source>
        <strain evidence="4">DJ080</strain>
    </source>
</reference>
<dbReference type="Proteomes" id="UP001193748">
    <property type="component" value="Unassembled WGS sequence"/>
</dbReference>
<proteinExistence type="inferred from homology"/>
<evidence type="ECO:0000256" key="3">
    <source>
        <dbReference type="ARBA" id="ARBA00024344"/>
    </source>
</evidence>
<evidence type="ECO:0000256" key="1">
    <source>
        <dbReference type="ARBA" id="ARBA00022969"/>
    </source>
</evidence>
<protein>
    <submittedName>
        <fullName evidence="5">Coat F domain protein</fullName>
    </submittedName>
    <submittedName>
        <fullName evidence="4">Spore coat protein CotF</fullName>
    </submittedName>
</protein>
<dbReference type="PANTHER" id="PTHR39183:SF1">
    <property type="entry name" value="SPORE COAT PROTEIN F-LIKE PROTEIN YHCQ"/>
    <property type="match status" value="1"/>
</dbReference>
<evidence type="ECO:0000313" key="4">
    <source>
        <dbReference type="EMBL" id="NRT87617.1"/>
    </source>
</evidence>
<dbReference type="AlphaFoldDB" id="A0A1S8R6D5"/>
<comment type="similarity">
    <text evidence="3">Belongs to the CotF family.</text>
</comment>
<dbReference type="Proteomes" id="UP000190973">
    <property type="component" value="Unassembled WGS sequence"/>
</dbReference>
<sequence>MGSIIGSMIKSTMDIDDEIIASSMLSTAKEGADMYLNATLTSSTPELRAIYSASLGQIVEGHTALTELTVNRGWVNPYDSPLKQLANSYSESKHIISEIKE</sequence>
<evidence type="ECO:0000256" key="2">
    <source>
        <dbReference type="ARBA" id="ARBA00024325"/>
    </source>
</evidence>
<accession>A0A1S8R6D5</accession>
<keyword evidence="4" id="KW-0946">Virion</keyword>
<comment type="subcellular location">
    <subcellularLocation>
        <location evidence="2">Spore coat</location>
    </subcellularLocation>
</comment>
<keyword evidence="4" id="KW-0167">Capsid protein</keyword>
<keyword evidence="1" id="KW-0749">Sporulation</keyword>
<dbReference type="PANTHER" id="PTHR39183">
    <property type="entry name" value="SPORE COAT PROTEIN F-LIKE PROTEIN YHCQ"/>
    <property type="match status" value="1"/>
</dbReference>
<dbReference type="InterPro" id="IPR012851">
    <property type="entry name" value="Spore_coat_CotF-like"/>
</dbReference>
<gene>
    <name evidence="4" type="ORF">B0H41_001296</name>
    <name evidence="5" type="ORF">CLBCK_07870</name>
</gene>
<evidence type="ECO:0000313" key="5">
    <source>
        <dbReference type="EMBL" id="OOM63652.1"/>
    </source>
</evidence>
<reference evidence="4" key="2">
    <citation type="submission" date="2020-05" db="EMBL/GenBank/DDBJ databases">
        <authorList>
            <person name="Brown S."/>
            <person name="Huntemann M."/>
            <person name="Clum A."/>
            <person name="Spunde A."/>
            <person name="Palaniappan K."/>
            <person name="Ritter S."/>
            <person name="Mikhailova N."/>
            <person name="Chen I.-M."/>
            <person name="Stamatis D."/>
            <person name="Reddy T."/>
            <person name="O'Malley R."/>
            <person name="Daum C."/>
            <person name="Shapiro N."/>
            <person name="Ivanova N."/>
            <person name="Kyrpides N."/>
            <person name="Woyke T."/>
        </authorList>
    </citation>
    <scope>NUCLEOTIDE SEQUENCE</scope>
    <source>
        <strain evidence="4">DJ080</strain>
    </source>
</reference>
<evidence type="ECO:0000313" key="6">
    <source>
        <dbReference type="Proteomes" id="UP000190973"/>
    </source>
</evidence>
<organism evidence="5 6">
    <name type="scientific">Clostridium beijerinckii</name>
    <name type="common">Clostridium MP</name>
    <dbReference type="NCBI Taxonomy" id="1520"/>
    <lineage>
        <taxon>Bacteria</taxon>
        <taxon>Bacillati</taxon>
        <taxon>Bacillota</taxon>
        <taxon>Clostridia</taxon>
        <taxon>Eubacteriales</taxon>
        <taxon>Clostridiaceae</taxon>
        <taxon>Clostridium</taxon>
    </lineage>
</organism>
<dbReference type="GO" id="GO:0030435">
    <property type="term" value="P:sporulation resulting in formation of a cellular spore"/>
    <property type="evidence" value="ECO:0007669"/>
    <property type="project" value="UniProtKB-KW"/>
</dbReference>
<dbReference type="EMBL" id="JABSWW010000001">
    <property type="protein sequence ID" value="NRT87617.1"/>
    <property type="molecule type" value="Genomic_DNA"/>
</dbReference>
<comment type="caution">
    <text evidence="5">The sequence shown here is derived from an EMBL/GenBank/DDBJ whole genome shotgun (WGS) entry which is preliminary data.</text>
</comment>
<dbReference type="Pfam" id="PF07875">
    <property type="entry name" value="Coat_F"/>
    <property type="match status" value="1"/>
</dbReference>
<dbReference type="EMBL" id="LZZI01000009">
    <property type="protein sequence ID" value="OOM63652.1"/>
    <property type="molecule type" value="Genomic_DNA"/>
</dbReference>
<dbReference type="RefSeq" id="WP_017211635.1">
    <property type="nucleotide sequence ID" value="NZ_CP107022.1"/>
</dbReference>
<name>A0A1S8R6D5_CLOBE</name>